<dbReference type="OrthoDB" id="438440at2759"/>
<organism evidence="1 2">
    <name type="scientific">Gymnopilus dilepis</name>
    <dbReference type="NCBI Taxonomy" id="231916"/>
    <lineage>
        <taxon>Eukaryota</taxon>
        <taxon>Fungi</taxon>
        <taxon>Dikarya</taxon>
        <taxon>Basidiomycota</taxon>
        <taxon>Agaricomycotina</taxon>
        <taxon>Agaricomycetes</taxon>
        <taxon>Agaricomycetidae</taxon>
        <taxon>Agaricales</taxon>
        <taxon>Agaricineae</taxon>
        <taxon>Hymenogastraceae</taxon>
        <taxon>Gymnopilus</taxon>
    </lineage>
</organism>
<sequence length="400" mass="42626">MFTSLALATGYLKLSNALTDTQGFVSLRGRLAVLRDAPIHANESDSGSMTNILLDGQVTLVPFISPGVKFPGKELEKHPGYSIVTTGHSRWLNCSARRRYAATELQGYPQARHVSLSKQLVTLGTATAASANVNVVPLSNPPSNPPPQAENVTPLVVQSPAVAPLPQVDNVAAPGLPVIQPAEVALPSPEGSTAQSRPPAVEVKWIVVSTSSELAKYIPASTCVADFLDTMEKNPHHFLGRPSEGLSALVLAVENADPDSRKTKPTRAGVIVSSLPIVTRKAVDRTSADSKSAPQDSNTLLQVGDVSQTQDFALATAADPQFASSEFKAPQSTDIEKLISSEKFGVAVASGKRTPKKDEYRQAIIGSPLSVSENGYTELQALSLVVRQYFDIWAARFLFH</sequence>
<dbReference type="InParanoid" id="A0A409WDH1"/>
<gene>
    <name evidence="1" type="ORF">CVT26_013388</name>
</gene>
<proteinExistence type="predicted"/>
<reference evidence="1 2" key="1">
    <citation type="journal article" date="2018" name="Evol. Lett.">
        <title>Horizontal gene cluster transfer increased hallucinogenic mushroom diversity.</title>
        <authorList>
            <person name="Reynolds H.T."/>
            <person name="Vijayakumar V."/>
            <person name="Gluck-Thaler E."/>
            <person name="Korotkin H.B."/>
            <person name="Matheny P.B."/>
            <person name="Slot J.C."/>
        </authorList>
    </citation>
    <scope>NUCLEOTIDE SEQUENCE [LARGE SCALE GENOMIC DNA]</scope>
    <source>
        <strain evidence="1 2">SRW20</strain>
    </source>
</reference>
<comment type="caution">
    <text evidence="1">The sequence shown here is derived from an EMBL/GenBank/DDBJ whole genome shotgun (WGS) entry which is preliminary data.</text>
</comment>
<dbReference type="Proteomes" id="UP000284706">
    <property type="component" value="Unassembled WGS sequence"/>
</dbReference>
<evidence type="ECO:0000313" key="2">
    <source>
        <dbReference type="Proteomes" id="UP000284706"/>
    </source>
</evidence>
<accession>A0A409WDH1</accession>
<dbReference type="AlphaFoldDB" id="A0A409WDH1"/>
<protein>
    <submittedName>
        <fullName evidence="1">Uncharacterized protein</fullName>
    </submittedName>
</protein>
<keyword evidence="2" id="KW-1185">Reference proteome</keyword>
<evidence type="ECO:0000313" key="1">
    <source>
        <dbReference type="EMBL" id="PPQ76510.1"/>
    </source>
</evidence>
<dbReference type="EMBL" id="NHYE01005151">
    <property type="protein sequence ID" value="PPQ76510.1"/>
    <property type="molecule type" value="Genomic_DNA"/>
</dbReference>
<name>A0A409WDH1_9AGAR</name>